<dbReference type="Gene3D" id="2.40.260.10">
    <property type="entry name" value="Sortase"/>
    <property type="match status" value="1"/>
</dbReference>
<evidence type="ECO:0000256" key="5">
    <source>
        <dbReference type="SAM" id="Phobius"/>
    </source>
</evidence>
<feature type="active site" description="Acyl-thioester intermediate" evidence="4">
    <location>
        <position position="253"/>
    </location>
</feature>
<keyword evidence="7" id="KW-1185">Reference proteome</keyword>
<dbReference type="SUPFAM" id="SSF63817">
    <property type="entry name" value="Sortase"/>
    <property type="match status" value="1"/>
</dbReference>
<dbReference type="GO" id="GO:0008234">
    <property type="term" value="F:cysteine-type peptidase activity"/>
    <property type="evidence" value="ECO:0007669"/>
    <property type="project" value="UniProtKB-KW"/>
</dbReference>
<keyword evidence="1" id="KW-0645">Protease</keyword>
<keyword evidence="5" id="KW-1133">Transmembrane helix</keyword>
<dbReference type="GO" id="GO:0006508">
    <property type="term" value="P:proteolysis"/>
    <property type="evidence" value="ECO:0007669"/>
    <property type="project" value="UniProtKB-KW"/>
</dbReference>
<comment type="caution">
    <text evidence="6">The sequence shown here is derived from an EMBL/GenBank/DDBJ whole genome shotgun (WGS) entry which is preliminary data.</text>
</comment>
<evidence type="ECO:0000256" key="3">
    <source>
        <dbReference type="ARBA" id="ARBA00022807"/>
    </source>
</evidence>
<dbReference type="InterPro" id="IPR023365">
    <property type="entry name" value="Sortase_dom-sf"/>
</dbReference>
<feature type="active site" description="Proton donor/acceptor" evidence="4">
    <location>
        <position position="191"/>
    </location>
</feature>
<evidence type="ECO:0000313" key="7">
    <source>
        <dbReference type="Proteomes" id="UP000589351"/>
    </source>
</evidence>
<dbReference type="EMBL" id="CAJEWD010000008">
    <property type="protein sequence ID" value="CAD2078700.1"/>
    <property type="molecule type" value="Genomic_DNA"/>
</dbReference>
<dbReference type="RefSeq" id="WP_185125932.1">
    <property type="nucleotide sequence ID" value="NZ_CAJEWD010000008.1"/>
</dbReference>
<organism evidence="6 7">
    <name type="scientific">Jeotgalicoccus meleagridis</name>
    <dbReference type="NCBI Taxonomy" id="2759181"/>
    <lineage>
        <taxon>Bacteria</taxon>
        <taxon>Bacillati</taxon>
        <taxon>Bacillota</taxon>
        <taxon>Bacilli</taxon>
        <taxon>Bacillales</taxon>
        <taxon>Staphylococcaceae</taxon>
        <taxon>Jeotgalicoccus</taxon>
    </lineage>
</organism>
<gene>
    <name evidence="6" type="ORF">JEODO184_01451</name>
</gene>
<reference evidence="6 7" key="1">
    <citation type="submission" date="2020-07" db="EMBL/GenBank/DDBJ databases">
        <authorList>
            <person name="Criscuolo A."/>
        </authorList>
    </citation>
    <scope>NUCLEOTIDE SEQUENCE [LARGE SCALE GENOMIC DNA]</scope>
    <source>
        <strain evidence="6">CIP111649</strain>
    </source>
</reference>
<keyword evidence="3" id="KW-0788">Thiol protease</keyword>
<sequence>MEQLSFKEKRRLLQQKKRKRISLIAIAFFLISIPLMIILYQPYLYYIGNPNTINNVLNEAKDIQRPAIESNEAFIGEYVDRISKPKQAEADSIETVLLEENNPYRLSNDKAKAIYDETGITYDFKQIESIRSIPSDTILNRNLLRGQILIPEVEMNLPIVEGVSNENLYIGTSTMKPNQKLGKGNYALAGHLTPDSDTLFSPLKAVNRGMNVYVTDKDMVYTYQISDIKEVRPSTIELISDEQGDGLLTLVTCSNDAGKNRLIVQAELVNEQSINRIEQDIYNQFME</sequence>
<evidence type="ECO:0000256" key="4">
    <source>
        <dbReference type="PIRSR" id="PIRSR605754-1"/>
    </source>
</evidence>
<evidence type="ECO:0000256" key="2">
    <source>
        <dbReference type="ARBA" id="ARBA00022801"/>
    </source>
</evidence>
<keyword evidence="5" id="KW-0472">Membrane</keyword>
<name>A0A6V7RM85_9STAP</name>
<dbReference type="InterPro" id="IPR005754">
    <property type="entry name" value="Sortase"/>
</dbReference>
<proteinExistence type="predicted"/>
<keyword evidence="5" id="KW-0812">Transmembrane</keyword>
<evidence type="ECO:0008006" key="8">
    <source>
        <dbReference type="Google" id="ProtNLM"/>
    </source>
</evidence>
<evidence type="ECO:0000256" key="1">
    <source>
        <dbReference type="ARBA" id="ARBA00022670"/>
    </source>
</evidence>
<accession>A0A6V7RM85</accession>
<protein>
    <recommendedName>
        <fullName evidence="8">Sortase family protein</fullName>
    </recommendedName>
</protein>
<evidence type="ECO:0000313" key="6">
    <source>
        <dbReference type="EMBL" id="CAD2078700.1"/>
    </source>
</evidence>
<dbReference type="Pfam" id="PF04203">
    <property type="entry name" value="Sortase"/>
    <property type="match status" value="1"/>
</dbReference>
<dbReference type="InterPro" id="IPR042007">
    <property type="entry name" value="Sortase_A"/>
</dbReference>
<dbReference type="Proteomes" id="UP000589351">
    <property type="component" value="Unassembled WGS sequence"/>
</dbReference>
<feature type="transmembrane region" description="Helical" evidence="5">
    <location>
        <begin position="21"/>
        <end position="40"/>
    </location>
</feature>
<dbReference type="AlphaFoldDB" id="A0A6V7RM85"/>
<dbReference type="CDD" id="cd06165">
    <property type="entry name" value="Sortase_A"/>
    <property type="match status" value="1"/>
</dbReference>
<keyword evidence="2" id="KW-0378">Hydrolase</keyword>
<dbReference type="NCBIfam" id="TIGR01076">
    <property type="entry name" value="sortase_fam"/>
    <property type="match status" value="1"/>
</dbReference>